<sequence>GLARRVDCSNLEGQDDPGRADLSPTGRLLAVRLRLEDTDAEIAGTLAHLKRLQDRRTDIQFDLNALLPHPDAPARTHRRDLLRLSPPPRTLPTPRDAPLLLGQVCRQWRNISLSLPVLWTTVCAAVVLSADPRDNLLGAMWDRWLERSGNLPLSVSVILDSASNIPLPEVGFFYRPPRSEVFRKIRHTCIVDATALHGGRHPEQYPPNLLSNLMDTPALREVHLMGFTPTSLLLPWSQLTTAHIENVLPIECLQTLAQTTNLVSGTFSLWPTRFFHLPNHASIVRLFRLKSLTLTGELYTEILDYFDFPALERFALSFGPRNVFAPLTAFLTRFPGITDVALEARTAVLPGEFLGVLEAMTTVHTLSFELHNGLMNGILPEVLRTTPAFLPSLRHLVVRERFDRYNEPLLDDGRVVEMLRARWAQGLTSFCLVTTHVFRDGMDIELRSPGSGPFLIVYFHSARE</sequence>
<feature type="region of interest" description="Disordered" evidence="1">
    <location>
        <begin position="1"/>
        <end position="23"/>
    </location>
</feature>
<evidence type="ECO:0000256" key="1">
    <source>
        <dbReference type="SAM" id="MobiDB-lite"/>
    </source>
</evidence>
<dbReference type="Proteomes" id="UP001221757">
    <property type="component" value="Unassembled WGS sequence"/>
</dbReference>
<feature type="non-terminal residue" evidence="2">
    <location>
        <position position="464"/>
    </location>
</feature>
<evidence type="ECO:0000313" key="3">
    <source>
        <dbReference type="Proteomes" id="UP001221757"/>
    </source>
</evidence>
<proteinExistence type="predicted"/>
<protein>
    <recommendedName>
        <fullName evidence="4">F-box domain-containing protein</fullName>
    </recommendedName>
</protein>
<dbReference type="EMBL" id="JARKIE010000386">
    <property type="protein sequence ID" value="KAJ7646190.1"/>
    <property type="molecule type" value="Genomic_DNA"/>
</dbReference>
<name>A0AAD7CDP9_MYCRO</name>
<reference evidence="2" key="1">
    <citation type="submission" date="2023-03" db="EMBL/GenBank/DDBJ databases">
        <title>Massive genome expansion in bonnet fungi (Mycena s.s.) driven by repeated elements and novel gene families across ecological guilds.</title>
        <authorList>
            <consortium name="Lawrence Berkeley National Laboratory"/>
            <person name="Harder C.B."/>
            <person name="Miyauchi S."/>
            <person name="Viragh M."/>
            <person name="Kuo A."/>
            <person name="Thoen E."/>
            <person name="Andreopoulos B."/>
            <person name="Lu D."/>
            <person name="Skrede I."/>
            <person name="Drula E."/>
            <person name="Henrissat B."/>
            <person name="Morin E."/>
            <person name="Kohler A."/>
            <person name="Barry K."/>
            <person name="LaButti K."/>
            <person name="Morin E."/>
            <person name="Salamov A."/>
            <person name="Lipzen A."/>
            <person name="Mereny Z."/>
            <person name="Hegedus B."/>
            <person name="Baldrian P."/>
            <person name="Stursova M."/>
            <person name="Weitz H."/>
            <person name="Taylor A."/>
            <person name="Grigoriev I.V."/>
            <person name="Nagy L.G."/>
            <person name="Martin F."/>
            <person name="Kauserud H."/>
        </authorList>
    </citation>
    <scope>NUCLEOTIDE SEQUENCE</scope>
    <source>
        <strain evidence="2">CBHHK067</strain>
    </source>
</reference>
<accession>A0AAD7CDP9</accession>
<comment type="caution">
    <text evidence="2">The sequence shown here is derived from an EMBL/GenBank/DDBJ whole genome shotgun (WGS) entry which is preliminary data.</text>
</comment>
<keyword evidence="3" id="KW-1185">Reference proteome</keyword>
<dbReference type="AlphaFoldDB" id="A0AAD7CDP9"/>
<evidence type="ECO:0008006" key="4">
    <source>
        <dbReference type="Google" id="ProtNLM"/>
    </source>
</evidence>
<gene>
    <name evidence="2" type="ORF">B0H17DRAFT_1103470</name>
</gene>
<evidence type="ECO:0000313" key="2">
    <source>
        <dbReference type="EMBL" id="KAJ7646190.1"/>
    </source>
</evidence>
<organism evidence="2 3">
    <name type="scientific">Mycena rosella</name>
    <name type="common">Pink bonnet</name>
    <name type="synonym">Agaricus rosellus</name>
    <dbReference type="NCBI Taxonomy" id="1033263"/>
    <lineage>
        <taxon>Eukaryota</taxon>
        <taxon>Fungi</taxon>
        <taxon>Dikarya</taxon>
        <taxon>Basidiomycota</taxon>
        <taxon>Agaricomycotina</taxon>
        <taxon>Agaricomycetes</taxon>
        <taxon>Agaricomycetidae</taxon>
        <taxon>Agaricales</taxon>
        <taxon>Marasmiineae</taxon>
        <taxon>Mycenaceae</taxon>
        <taxon>Mycena</taxon>
    </lineage>
</organism>